<comment type="caution">
    <text evidence="1">The sequence shown here is derived from an EMBL/GenBank/DDBJ whole genome shotgun (WGS) entry which is preliminary data.</text>
</comment>
<proteinExistence type="predicted"/>
<keyword evidence="2" id="KW-1185">Reference proteome</keyword>
<dbReference type="AlphaFoldDB" id="A0A5N1JT36"/>
<evidence type="ECO:0000313" key="2">
    <source>
        <dbReference type="Proteomes" id="UP000327108"/>
    </source>
</evidence>
<name>A0A5N1JT36_9HYPH</name>
<protein>
    <submittedName>
        <fullName evidence="1">Uncharacterized protein</fullName>
    </submittedName>
</protein>
<dbReference type="RefSeq" id="WP_151094328.1">
    <property type="nucleotide sequence ID" value="NZ_VYXQ01000014.1"/>
</dbReference>
<dbReference type="EMBL" id="VYXQ01000014">
    <property type="protein sequence ID" value="KAA9367066.1"/>
    <property type="molecule type" value="Genomic_DNA"/>
</dbReference>
<sequence>MALLLSHGVEATGTTCISSFRLHGATAIAFANVVDLFQRDARQARCLEIARGYTREVIETFPKVLSQLTMTMQAAPCSEQCSADEATQSKLLAGYSVRKPD</sequence>
<evidence type="ECO:0000313" key="1">
    <source>
        <dbReference type="EMBL" id="KAA9367066.1"/>
    </source>
</evidence>
<accession>A0A5N1JT36</accession>
<dbReference type="Proteomes" id="UP000327108">
    <property type="component" value="Unassembled WGS sequence"/>
</dbReference>
<gene>
    <name evidence="1" type="ORF">F3W84_14735</name>
</gene>
<organism evidence="1 2">
    <name type="scientific">Ochrobactrum quorumnocens</name>
    <dbReference type="NCBI Taxonomy" id="271865"/>
    <lineage>
        <taxon>Bacteria</taxon>
        <taxon>Pseudomonadati</taxon>
        <taxon>Pseudomonadota</taxon>
        <taxon>Alphaproteobacteria</taxon>
        <taxon>Hyphomicrobiales</taxon>
        <taxon>Brucellaceae</taxon>
        <taxon>Brucella/Ochrobactrum group</taxon>
        <taxon>Ochrobactrum</taxon>
    </lineage>
</organism>
<reference evidence="1 2" key="1">
    <citation type="submission" date="2019-09" db="EMBL/GenBank/DDBJ databases">
        <title>Biological control of the noxious weed angled onion (Allium triquetrum) thwarted by endophytic bacteria in Victoria, Australia.</title>
        <authorList>
            <person name="Tehranchian P."/>
            <person name="Adair R.J."/>
            <person name="Van T.H."/>
            <person name="Morrison P.D."/>
            <person name="Williams H."/>
            <person name="Lawrie A.C."/>
        </authorList>
    </citation>
    <scope>NUCLEOTIDE SEQUENCE [LARGE SCALE GENOMIC DNA]</scope>
    <source>
        <strain evidence="1 2">RPTAtOch1</strain>
    </source>
</reference>